<dbReference type="PROSITE" id="PS50853">
    <property type="entry name" value="FN3"/>
    <property type="match status" value="1"/>
</dbReference>
<dbReference type="Gene3D" id="2.60.40.10">
    <property type="entry name" value="Immunoglobulins"/>
    <property type="match status" value="2"/>
</dbReference>
<dbReference type="Pfam" id="PF13583">
    <property type="entry name" value="Reprolysin_4"/>
    <property type="match status" value="1"/>
</dbReference>
<accession>A0A507ZK48</accession>
<dbReference type="NCBIfam" id="TIGR04183">
    <property type="entry name" value="Por_Secre_tail"/>
    <property type="match status" value="1"/>
</dbReference>
<dbReference type="Pfam" id="PF18962">
    <property type="entry name" value="Por_Secre_tail"/>
    <property type="match status" value="1"/>
</dbReference>
<dbReference type="InterPro" id="IPR024079">
    <property type="entry name" value="MetalloPept_cat_dom_sf"/>
</dbReference>
<reference evidence="4 5" key="1">
    <citation type="submission" date="2019-06" db="EMBL/GenBank/DDBJ databases">
        <title>Flavibacter putida gen. nov., sp. nov., a novel marine bacterium of the family Flavobacteriaceae isolated from coastal seawater.</title>
        <authorList>
            <person name="Feng X."/>
        </authorList>
    </citation>
    <scope>NUCLEOTIDE SEQUENCE [LARGE SCALE GENOMIC DNA]</scope>
    <source>
        <strain evidence="4 5">PLHSN227</strain>
    </source>
</reference>
<evidence type="ECO:0000313" key="4">
    <source>
        <dbReference type="EMBL" id="TQD36943.1"/>
    </source>
</evidence>
<feature type="domain" description="Fibronectin type-III" evidence="3">
    <location>
        <begin position="760"/>
        <end position="855"/>
    </location>
</feature>
<organism evidence="4 5">
    <name type="scientific">Haloflavibacter putidus</name>
    <dbReference type="NCBI Taxonomy" id="2576776"/>
    <lineage>
        <taxon>Bacteria</taxon>
        <taxon>Pseudomonadati</taxon>
        <taxon>Bacteroidota</taxon>
        <taxon>Flavobacteriia</taxon>
        <taxon>Flavobacteriales</taxon>
        <taxon>Flavobacteriaceae</taxon>
        <taxon>Haloflavibacter</taxon>
    </lineage>
</organism>
<gene>
    <name evidence="4" type="ORF">FKR84_10045</name>
</gene>
<dbReference type="GO" id="GO:0008237">
    <property type="term" value="F:metallopeptidase activity"/>
    <property type="evidence" value="ECO:0007669"/>
    <property type="project" value="InterPro"/>
</dbReference>
<protein>
    <submittedName>
        <fullName evidence="4">T9SS type A sorting domain-containing protein</fullName>
    </submittedName>
</protein>
<dbReference type="OrthoDB" id="9792152at2"/>
<comment type="caution">
    <text evidence="4">The sequence shown here is derived from an EMBL/GenBank/DDBJ whole genome shotgun (WGS) entry which is preliminary data.</text>
</comment>
<feature type="chain" id="PRO_5021476655" evidence="2">
    <location>
        <begin position="22"/>
        <end position="1092"/>
    </location>
</feature>
<dbReference type="Proteomes" id="UP000317169">
    <property type="component" value="Unassembled WGS sequence"/>
</dbReference>
<dbReference type="Pfam" id="PF10342">
    <property type="entry name" value="Kre9_KNH"/>
    <property type="match status" value="1"/>
</dbReference>
<dbReference type="InterPro" id="IPR045474">
    <property type="entry name" value="GEVED"/>
</dbReference>
<feature type="signal peptide" evidence="2">
    <location>
        <begin position="1"/>
        <end position="21"/>
    </location>
</feature>
<keyword evidence="1 2" id="KW-0732">Signal</keyword>
<dbReference type="EMBL" id="VIAR01000010">
    <property type="protein sequence ID" value="TQD36943.1"/>
    <property type="molecule type" value="Genomic_DNA"/>
</dbReference>
<sequence>MKTNLRQVFSLLMFFAVFSMAAQNNYWEKTSVSTLKNEKTIERAVTPTKFEVFKLNLNAFKNALIGAPLRGSISGKSTKIVEFPTPEGKLEKFRVAESPIMEPGLAVKFPGIKTYKATGIDDPTATMRFSVTQFGVHAMSLSGQRSTTYIDPYTEDRTSYMIFSRKDIGANPQDFECLTEQGIDLNSIEEEVSTNRNDTDDSVLRTYRLAQSNNAPYGNIFANPGTEVEDIQAQMAITINRVNEIYERDLAITLVFVANNDQLIYWGDSADDPWDGEYNNTTQQVIDSTIGSANYDIGHNFNTTGGGNAGCIACVCIDGSKGSAYTGSDNPVGDPFYIDYVAHEMGHQFGGYHTMNTCSRSGDGTTEVEPASGSSIMGYAGICSTNVQSNSDAHFNYVNVRDISENIQPGGNSTCGAQTPLNNQPPVADAGTDYTIPISTAYVLRGSATDPDGTATLTYNWAQNDPEEAPGTGSPQPTWTAGPLYRSIMPAQTPDRYMPKLSDVVAGNLTPTWEVTPSVSRIMNFSFIVRDNGSGFAAGIGQTDADLMQVTVDDSAGPFVVTSQNTGTTWTAGETQTVTWDVANTDVAPINAANVNILLSNNGGLSFDTVLASNVPNNGSYDITVPAVQSTQEARVMVEAADNIFYAVNTEAFTIETAEFEINFTEDEVATCQPNNAEYNFTYNTLNGFNEETTFSVSGLPAGTTASFSPATATNDATAVDLTITDIANAAVGEYVLTVTGTSTSITRTEDIVLNIYSDNIDPVVLSTPNDGELDLDLVPLFAWEEDENAENYQIQVAEDADFNSIVLEEITDSNSYTSSVTFEEETTYYWRVRAINSCGNGSYSSVRSFTIGECSLCNSVANTSFETSVTKVILNTIDNSSGKPSGYSDYTDISTTLVQEESYDLTVNVNTDGDYLAAAKVWIDWNQDCNFDGPNEEYDLGSATNTADGPTAASPLNITVPANAVLGNTTMRVSVQYNSATTACANGFDGEVEDYTINVTDELSVDANNLDAFSIYPNPNSGQFTLGLSSGTQEKVKVNVFDLSGRLVYEKEFEPSNSFENQINLGNVQSGVYLINISSGNSNTTKKLIVE</sequence>
<dbReference type="InterPro" id="IPR003961">
    <property type="entry name" value="FN3_dom"/>
</dbReference>
<dbReference type="InterPro" id="IPR026444">
    <property type="entry name" value="Secre_tail"/>
</dbReference>
<evidence type="ECO:0000256" key="1">
    <source>
        <dbReference type="ARBA" id="ARBA00022729"/>
    </source>
</evidence>
<dbReference type="InterPro" id="IPR036116">
    <property type="entry name" value="FN3_sf"/>
</dbReference>
<evidence type="ECO:0000313" key="5">
    <source>
        <dbReference type="Proteomes" id="UP000317169"/>
    </source>
</evidence>
<dbReference type="InterPro" id="IPR013783">
    <property type="entry name" value="Ig-like_fold"/>
</dbReference>
<evidence type="ECO:0000259" key="3">
    <source>
        <dbReference type="PROSITE" id="PS50853"/>
    </source>
</evidence>
<dbReference type="SUPFAM" id="SSF49265">
    <property type="entry name" value="Fibronectin type III"/>
    <property type="match status" value="1"/>
</dbReference>
<dbReference type="SUPFAM" id="SSF55486">
    <property type="entry name" value="Metalloproteases ('zincins'), catalytic domain"/>
    <property type="match status" value="1"/>
</dbReference>
<dbReference type="RefSeq" id="WP_141422181.1">
    <property type="nucleotide sequence ID" value="NZ_VIAR01000010.1"/>
</dbReference>
<dbReference type="SUPFAM" id="SSF110296">
    <property type="entry name" value="Oligoxyloglucan reducing end-specific cellobiohydrolase"/>
    <property type="match status" value="1"/>
</dbReference>
<dbReference type="AlphaFoldDB" id="A0A507ZK48"/>
<name>A0A507ZK48_9FLAO</name>
<keyword evidence="5" id="KW-1185">Reference proteome</keyword>
<evidence type="ECO:0000256" key="2">
    <source>
        <dbReference type="SAM" id="SignalP"/>
    </source>
</evidence>
<dbReference type="InterPro" id="IPR018466">
    <property type="entry name" value="Kre9/Knh1-like_N"/>
</dbReference>
<dbReference type="Gene3D" id="3.40.390.10">
    <property type="entry name" value="Collagenase (Catalytic Domain)"/>
    <property type="match status" value="1"/>
</dbReference>
<proteinExistence type="predicted"/>
<dbReference type="Pfam" id="PF20009">
    <property type="entry name" value="GEVED"/>
    <property type="match status" value="1"/>
</dbReference>